<dbReference type="KEGG" id="tpal:117641405"/>
<dbReference type="GeneID" id="117641405"/>
<dbReference type="Proteomes" id="UP000515158">
    <property type="component" value="Unplaced"/>
</dbReference>
<dbReference type="AlphaFoldDB" id="A0A6P8YCM2"/>
<sequence length="186" mass="20570">MKLLECILLQVAAVLVLCWLCDGATGGCSRYGHACWGGHGKRSSHDKLAELGAKGVGKVLDREVDADDAAVVDAQEAPQDPEDDAEVPQAEVLEAPDRQRRPFQVARRFGLNALADYISIPSGQVFQDPEAADESDEEVHRIRPQNRRRHKNGDNDLQVLIIPNEESQVPDLHIYKILGHAPRKRV</sequence>
<evidence type="ECO:0000313" key="3">
    <source>
        <dbReference type="Proteomes" id="UP000515158"/>
    </source>
</evidence>
<dbReference type="RefSeq" id="XP_034234585.1">
    <property type="nucleotide sequence ID" value="XM_034378694.1"/>
</dbReference>
<dbReference type="InParanoid" id="A0A6P8YCM2"/>
<keyword evidence="3" id="KW-1185">Reference proteome</keyword>
<gene>
    <name evidence="4" type="primary">LOC117641405</name>
</gene>
<evidence type="ECO:0000313" key="4">
    <source>
        <dbReference type="RefSeq" id="XP_034234585.1"/>
    </source>
</evidence>
<dbReference type="OrthoDB" id="6367990at2759"/>
<feature type="region of interest" description="Disordered" evidence="1">
    <location>
        <begin position="75"/>
        <end position="98"/>
    </location>
</feature>
<reference evidence="4" key="1">
    <citation type="submission" date="2025-08" db="UniProtKB">
        <authorList>
            <consortium name="RefSeq"/>
        </authorList>
    </citation>
    <scope>IDENTIFICATION</scope>
    <source>
        <tissue evidence="4">Total insect</tissue>
    </source>
</reference>
<feature type="region of interest" description="Disordered" evidence="1">
    <location>
        <begin position="127"/>
        <end position="151"/>
    </location>
</feature>
<organism evidence="4">
    <name type="scientific">Thrips palmi</name>
    <name type="common">Melon thrips</name>
    <dbReference type="NCBI Taxonomy" id="161013"/>
    <lineage>
        <taxon>Eukaryota</taxon>
        <taxon>Metazoa</taxon>
        <taxon>Ecdysozoa</taxon>
        <taxon>Arthropoda</taxon>
        <taxon>Hexapoda</taxon>
        <taxon>Insecta</taxon>
        <taxon>Pterygota</taxon>
        <taxon>Neoptera</taxon>
        <taxon>Paraneoptera</taxon>
        <taxon>Thysanoptera</taxon>
        <taxon>Terebrantia</taxon>
        <taxon>Thripoidea</taxon>
        <taxon>Thripidae</taxon>
        <taxon>Thrips</taxon>
    </lineage>
</organism>
<keyword evidence="2" id="KW-0732">Signal</keyword>
<feature type="signal peptide" evidence="2">
    <location>
        <begin position="1"/>
        <end position="23"/>
    </location>
</feature>
<feature type="chain" id="PRO_5027849289" evidence="2">
    <location>
        <begin position="24"/>
        <end position="186"/>
    </location>
</feature>
<evidence type="ECO:0000256" key="1">
    <source>
        <dbReference type="SAM" id="MobiDB-lite"/>
    </source>
</evidence>
<protein>
    <submittedName>
        <fullName evidence="4">Uncharacterized protein LOC117641405</fullName>
    </submittedName>
</protein>
<feature type="compositionally biased region" description="Basic residues" evidence="1">
    <location>
        <begin position="142"/>
        <end position="151"/>
    </location>
</feature>
<proteinExistence type="predicted"/>
<name>A0A6P8YCM2_THRPL</name>
<evidence type="ECO:0000256" key="2">
    <source>
        <dbReference type="SAM" id="SignalP"/>
    </source>
</evidence>
<accession>A0A6P8YCM2</accession>